<accession>A5Z5I5</accession>
<organism evidence="1 2">
    <name type="scientific">Eubacterium ventriosum ATCC 27560</name>
    <dbReference type="NCBI Taxonomy" id="411463"/>
    <lineage>
        <taxon>Bacteria</taxon>
        <taxon>Bacillati</taxon>
        <taxon>Bacillota</taxon>
        <taxon>Clostridia</taxon>
        <taxon>Eubacteriales</taxon>
        <taxon>Eubacteriaceae</taxon>
        <taxon>Eubacterium</taxon>
    </lineage>
</organism>
<dbReference type="EMBL" id="AAVL02000031">
    <property type="protein sequence ID" value="EDM51659.1"/>
    <property type="molecule type" value="Genomic_DNA"/>
</dbReference>
<evidence type="ECO:0000313" key="1">
    <source>
        <dbReference type="EMBL" id="EDM51659.1"/>
    </source>
</evidence>
<name>A5Z5I5_9FIRM</name>
<reference evidence="1 2" key="2">
    <citation type="submission" date="2007-04" db="EMBL/GenBank/DDBJ databases">
        <title>Draft genome sequence of Eubacterium ventriosum (ATCC 27560).</title>
        <authorList>
            <person name="Sudarsanam P."/>
            <person name="Ley R."/>
            <person name="Guruge J."/>
            <person name="Turnbaugh P.J."/>
            <person name="Mahowald M."/>
            <person name="Liep D."/>
            <person name="Gordon J."/>
        </authorList>
    </citation>
    <scope>NUCLEOTIDE SEQUENCE [LARGE SCALE GENOMIC DNA]</scope>
    <source>
        <strain evidence="1 2">ATCC 27560</strain>
    </source>
</reference>
<proteinExistence type="predicted"/>
<dbReference type="AlphaFoldDB" id="A5Z5I5"/>
<evidence type="ECO:0000313" key="2">
    <source>
        <dbReference type="Proteomes" id="UP000006000"/>
    </source>
</evidence>
<dbReference type="Proteomes" id="UP000006000">
    <property type="component" value="Unassembled WGS sequence"/>
</dbReference>
<gene>
    <name evidence="1" type="ORF">EUBVEN_00964</name>
</gene>
<protein>
    <submittedName>
        <fullName evidence="1">Uncharacterized protein</fullName>
    </submittedName>
</protein>
<comment type="caution">
    <text evidence="1">The sequence shown here is derived from an EMBL/GenBank/DDBJ whole genome shotgun (WGS) entry which is preliminary data.</text>
</comment>
<sequence>MTSRQIPACFEAPVLFGTCRCTAHTAGSLPENIFHRPCTAGSKAPSHSACSDNR</sequence>
<reference evidence="1 2" key="1">
    <citation type="submission" date="2007-03" db="EMBL/GenBank/DDBJ databases">
        <authorList>
            <person name="Fulton L."/>
            <person name="Clifton S."/>
            <person name="Fulton B."/>
            <person name="Xu J."/>
            <person name="Minx P."/>
            <person name="Pepin K.H."/>
            <person name="Johnson M."/>
            <person name="Thiruvilangam P."/>
            <person name="Bhonagiri V."/>
            <person name="Nash W.E."/>
            <person name="Mardis E.R."/>
            <person name="Wilson R.K."/>
        </authorList>
    </citation>
    <scope>NUCLEOTIDE SEQUENCE [LARGE SCALE GENOMIC DNA]</scope>
    <source>
        <strain evidence="1 2">ATCC 27560</strain>
    </source>
</reference>
<dbReference type="HOGENOM" id="CLU_3043554_0_0_9"/>